<dbReference type="Pfam" id="PF14907">
    <property type="entry name" value="NTP_transf_5"/>
    <property type="match status" value="1"/>
</dbReference>
<name>A0A511T1X7_MYXFU</name>
<feature type="region of interest" description="Disordered" evidence="1">
    <location>
        <begin position="1"/>
        <end position="21"/>
    </location>
</feature>
<dbReference type="EMBL" id="FOIB01000006">
    <property type="protein sequence ID" value="SEU22563.1"/>
    <property type="molecule type" value="Genomic_DNA"/>
</dbReference>
<dbReference type="STRING" id="1334629.MFUL124B02_29270"/>
<keyword evidence="4" id="KW-1185">Reference proteome</keyword>
<reference evidence="2 5" key="2">
    <citation type="submission" date="2019-07" db="EMBL/GenBank/DDBJ databases">
        <title>Whole genome shotgun sequence of Myxococcus fulvus NBRC 100333.</title>
        <authorList>
            <person name="Hosoyama A."/>
            <person name="Uohara A."/>
            <person name="Ohji S."/>
            <person name="Ichikawa N."/>
        </authorList>
    </citation>
    <scope>NUCLEOTIDE SEQUENCE [LARGE SCALE GENOMIC DNA]</scope>
    <source>
        <strain evidence="2 5">NBRC 100333</strain>
    </source>
</reference>
<evidence type="ECO:0000313" key="4">
    <source>
        <dbReference type="Proteomes" id="UP000183760"/>
    </source>
</evidence>
<comment type="caution">
    <text evidence="2">The sequence shown here is derived from an EMBL/GenBank/DDBJ whole genome shotgun (WGS) entry which is preliminary data.</text>
</comment>
<reference evidence="3 4" key="1">
    <citation type="submission" date="2016-10" db="EMBL/GenBank/DDBJ databases">
        <authorList>
            <person name="Varghese N."/>
            <person name="Submissions S."/>
        </authorList>
    </citation>
    <scope>NUCLEOTIDE SEQUENCE [LARGE SCALE GENOMIC DNA]</scope>
    <source>
        <strain evidence="3 4">DSM 16525</strain>
    </source>
</reference>
<dbReference type="EMBL" id="BJXR01000027">
    <property type="protein sequence ID" value="GEN08156.1"/>
    <property type="molecule type" value="Genomic_DNA"/>
</dbReference>
<organism evidence="2 5">
    <name type="scientific">Myxococcus fulvus</name>
    <dbReference type="NCBI Taxonomy" id="33"/>
    <lineage>
        <taxon>Bacteria</taxon>
        <taxon>Pseudomonadati</taxon>
        <taxon>Myxococcota</taxon>
        <taxon>Myxococcia</taxon>
        <taxon>Myxococcales</taxon>
        <taxon>Cystobacterineae</taxon>
        <taxon>Myxococcaceae</taxon>
        <taxon>Myxococcus</taxon>
    </lineage>
</organism>
<sequence length="293" mass="33865">MQRPYLSPMEKRHPNHPGEMGTDAALAERERTSDELNARARAVGLLREAGVPFVVGGAYAYATYTGIYRDTKDLDLFPRKADAARALEVLEKDGWRTERTDEVWLYKAFKGEYFVDFIFSSGNGVAVVDDEWFEHARTSTIFGHECLVAPAEEMIWSKAFVVERERFDGADVNHLILKAGKQMDWERLMRRFDRYWEVLLSHLMMFRFAYPSETQLIPDWVMAELMRRTLDSMRDGAWEQKLCRGNLVSKVNYHVDIHHWGFGDGRAWDENERRQGGERGEGSELEDSIGGGR</sequence>
<dbReference type="Proteomes" id="UP000321514">
    <property type="component" value="Unassembled WGS sequence"/>
</dbReference>
<protein>
    <submittedName>
        <fullName evidence="3">Uncharacterized nucleotidyltransferase</fullName>
    </submittedName>
</protein>
<dbReference type="Gene3D" id="3.30.460.40">
    <property type="match status" value="1"/>
</dbReference>
<evidence type="ECO:0000313" key="5">
    <source>
        <dbReference type="Proteomes" id="UP000321514"/>
    </source>
</evidence>
<dbReference type="AlphaFoldDB" id="A0A511T1X7"/>
<feature type="compositionally biased region" description="Basic and acidic residues" evidence="1">
    <location>
        <begin position="271"/>
        <end position="282"/>
    </location>
</feature>
<evidence type="ECO:0000256" key="1">
    <source>
        <dbReference type="SAM" id="MobiDB-lite"/>
    </source>
</evidence>
<feature type="region of interest" description="Disordered" evidence="1">
    <location>
        <begin position="271"/>
        <end position="293"/>
    </location>
</feature>
<accession>A0A511T1X7</accession>
<dbReference type="SUPFAM" id="SSF81301">
    <property type="entry name" value="Nucleotidyltransferase"/>
    <property type="match status" value="1"/>
</dbReference>
<dbReference type="InterPro" id="IPR043519">
    <property type="entry name" value="NT_sf"/>
</dbReference>
<evidence type="ECO:0000313" key="2">
    <source>
        <dbReference type="EMBL" id="GEN08156.1"/>
    </source>
</evidence>
<evidence type="ECO:0000313" key="3">
    <source>
        <dbReference type="EMBL" id="SEU22563.1"/>
    </source>
</evidence>
<proteinExistence type="predicted"/>
<gene>
    <name evidence="2" type="ORF">MFU01_31930</name>
    <name evidence="3" type="ORF">SAMN05443572_106419</name>
</gene>
<dbReference type="InterPro" id="IPR039498">
    <property type="entry name" value="NTP_transf_5"/>
</dbReference>
<dbReference type="Proteomes" id="UP000183760">
    <property type="component" value="Unassembled WGS sequence"/>
</dbReference>